<comment type="function">
    <text evidence="8">One of two assembly initiator proteins, it binds directly to the 5'-end of the 23S rRNA, where it nucleates assembly of the 50S subunit.</text>
</comment>
<gene>
    <name evidence="8 11" type="primary">rplX</name>
    <name evidence="11" type="ORF">Tel_04100</name>
</gene>
<dbReference type="Pfam" id="PF17136">
    <property type="entry name" value="ribosomal_L24"/>
    <property type="match status" value="1"/>
</dbReference>
<proteinExistence type="inferred from homology"/>
<dbReference type="InterPro" id="IPR008991">
    <property type="entry name" value="Translation_prot_SH3-like_sf"/>
</dbReference>
<name>A0A0S2TBA5_9GAMM</name>
<dbReference type="Gene3D" id="2.30.30.30">
    <property type="match status" value="1"/>
</dbReference>
<dbReference type="GO" id="GO:0005840">
    <property type="term" value="C:ribosome"/>
    <property type="evidence" value="ECO:0007669"/>
    <property type="project" value="UniProtKB-KW"/>
</dbReference>
<dbReference type="PANTHER" id="PTHR12903">
    <property type="entry name" value="MITOCHONDRIAL RIBOSOMAL PROTEIN L24"/>
    <property type="match status" value="1"/>
</dbReference>
<dbReference type="SUPFAM" id="SSF50104">
    <property type="entry name" value="Translation proteins SH3-like domain"/>
    <property type="match status" value="1"/>
</dbReference>
<dbReference type="NCBIfam" id="TIGR01079">
    <property type="entry name" value="rplX_bact"/>
    <property type="match status" value="1"/>
</dbReference>
<dbReference type="InterPro" id="IPR057264">
    <property type="entry name" value="Ribosomal_uL24_C"/>
</dbReference>
<dbReference type="SMART" id="SM00739">
    <property type="entry name" value="KOW"/>
    <property type="match status" value="1"/>
</dbReference>
<dbReference type="Pfam" id="PF00467">
    <property type="entry name" value="KOW"/>
    <property type="match status" value="1"/>
</dbReference>
<comment type="subunit">
    <text evidence="8">Part of the 50S ribosomal subunit.</text>
</comment>
<dbReference type="GO" id="GO:0019843">
    <property type="term" value="F:rRNA binding"/>
    <property type="evidence" value="ECO:0007669"/>
    <property type="project" value="UniProtKB-UniRule"/>
</dbReference>
<keyword evidence="5 8" id="KW-0687">Ribonucleoprotein</keyword>
<protein>
    <recommendedName>
        <fullName evidence="6 8">Large ribosomal subunit protein uL24</fullName>
    </recommendedName>
</protein>
<feature type="domain" description="KOW" evidence="10">
    <location>
        <begin position="3"/>
        <end position="30"/>
    </location>
</feature>
<evidence type="ECO:0000313" key="12">
    <source>
        <dbReference type="Proteomes" id="UP000055136"/>
    </source>
</evidence>
<dbReference type="InterPro" id="IPR014722">
    <property type="entry name" value="Rib_uL2_dom2"/>
</dbReference>
<evidence type="ECO:0000256" key="3">
    <source>
        <dbReference type="ARBA" id="ARBA00022884"/>
    </source>
</evidence>
<dbReference type="InterPro" id="IPR005825">
    <property type="entry name" value="Ribosomal_uL24_CS"/>
</dbReference>
<evidence type="ECO:0000256" key="8">
    <source>
        <dbReference type="HAMAP-Rule" id="MF_01326"/>
    </source>
</evidence>
<keyword evidence="12" id="KW-1185">Reference proteome</keyword>
<evidence type="ECO:0000256" key="1">
    <source>
        <dbReference type="ARBA" id="ARBA00010618"/>
    </source>
</evidence>
<dbReference type="HAMAP" id="MF_01326_B">
    <property type="entry name" value="Ribosomal_uL24_B"/>
    <property type="match status" value="1"/>
</dbReference>
<evidence type="ECO:0000256" key="7">
    <source>
        <dbReference type="ARBA" id="ARBA00058688"/>
    </source>
</evidence>
<comment type="similarity">
    <text evidence="1 8 9">Belongs to the universal ribosomal protein uL24 family.</text>
</comment>
<dbReference type="InterPro" id="IPR003256">
    <property type="entry name" value="Ribosomal_uL24"/>
</dbReference>
<sequence length="105" mass="11671">MRKIKKGDDVIVLTGKDKGKRGNVLRVSADDRVVVENVNMVKRHTKPNPQRGVAGGIVEKEAAIDVSNVALFNPVTKKADRVGFRVLEDGRKVRYFKSNNEVVDI</sequence>
<dbReference type="AlphaFoldDB" id="A0A0S2TBA5"/>
<evidence type="ECO:0000259" key="10">
    <source>
        <dbReference type="SMART" id="SM00739"/>
    </source>
</evidence>
<keyword evidence="3 8" id="KW-0694">RNA-binding</keyword>
<dbReference type="CDD" id="cd06089">
    <property type="entry name" value="KOW_RPL26"/>
    <property type="match status" value="1"/>
</dbReference>
<reference evidence="11" key="1">
    <citation type="submission" date="2015-10" db="EMBL/GenBank/DDBJ databases">
        <title>Description of Candidatus Tenderia electrophaga gen. nov, sp. nov., an Uncultivated Electroautotroph from a Biocathode Enrichment.</title>
        <authorList>
            <person name="Eddie B.J."/>
            <person name="Malanoski A.P."/>
            <person name="Wang Z."/>
            <person name="Hall R.J."/>
            <person name="Oh S.D."/>
            <person name="Heiner C."/>
            <person name="Lin B."/>
            <person name="Strycharz-Glaven S.M."/>
        </authorList>
    </citation>
    <scope>NUCLEOTIDE SEQUENCE [LARGE SCALE GENOMIC DNA]</scope>
    <source>
        <strain evidence="11">NRL1</strain>
    </source>
</reference>
<dbReference type="GO" id="GO:0003735">
    <property type="term" value="F:structural constituent of ribosome"/>
    <property type="evidence" value="ECO:0007669"/>
    <property type="project" value="InterPro"/>
</dbReference>
<evidence type="ECO:0000313" key="11">
    <source>
        <dbReference type="EMBL" id="ALP52388.1"/>
    </source>
</evidence>
<organism evidence="11 12">
    <name type="scientific">Candidatus Tenderia electrophaga</name>
    <dbReference type="NCBI Taxonomy" id="1748243"/>
    <lineage>
        <taxon>Bacteria</taxon>
        <taxon>Pseudomonadati</taxon>
        <taxon>Pseudomonadota</taxon>
        <taxon>Gammaproteobacteria</taxon>
        <taxon>Candidatus Tenderiales</taxon>
        <taxon>Candidatus Tenderiaceae</taxon>
        <taxon>Candidatus Tenderia</taxon>
    </lineage>
</organism>
<dbReference type="GO" id="GO:0006412">
    <property type="term" value="P:translation"/>
    <property type="evidence" value="ECO:0007669"/>
    <property type="project" value="UniProtKB-UniRule"/>
</dbReference>
<evidence type="ECO:0000256" key="4">
    <source>
        <dbReference type="ARBA" id="ARBA00022980"/>
    </source>
</evidence>
<dbReference type="Proteomes" id="UP000055136">
    <property type="component" value="Chromosome"/>
</dbReference>
<comment type="function">
    <text evidence="7 8">One of the proteins that surrounds the polypeptide exit tunnel on the outside of the subunit.</text>
</comment>
<dbReference type="PROSITE" id="PS01108">
    <property type="entry name" value="RIBOSOMAL_L24"/>
    <property type="match status" value="1"/>
</dbReference>
<evidence type="ECO:0000256" key="2">
    <source>
        <dbReference type="ARBA" id="ARBA00022730"/>
    </source>
</evidence>
<dbReference type="FunFam" id="2.30.30.30:FF:000004">
    <property type="entry name" value="50S ribosomal protein L24"/>
    <property type="match status" value="1"/>
</dbReference>
<dbReference type="STRING" id="1748243.Tel_04100"/>
<dbReference type="InterPro" id="IPR041988">
    <property type="entry name" value="Ribosomal_uL24_KOW"/>
</dbReference>
<dbReference type="EMBL" id="CP013099">
    <property type="protein sequence ID" value="ALP52388.1"/>
    <property type="molecule type" value="Genomic_DNA"/>
</dbReference>
<evidence type="ECO:0000256" key="5">
    <source>
        <dbReference type="ARBA" id="ARBA00023274"/>
    </source>
</evidence>
<evidence type="ECO:0000256" key="6">
    <source>
        <dbReference type="ARBA" id="ARBA00035206"/>
    </source>
</evidence>
<evidence type="ECO:0000256" key="9">
    <source>
        <dbReference type="RuleBase" id="RU003477"/>
    </source>
</evidence>
<keyword evidence="4 8" id="KW-0689">Ribosomal protein</keyword>
<keyword evidence="2 8" id="KW-0699">rRNA-binding</keyword>
<dbReference type="KEGG" id="tee:Tel_04100"/>
<dbReference type="GO" id="GO:1990904">
    <property type="term" value="C:ribonucleoprotein complex"/>
    <property type="evidence" value="ECO:0007669"/>
    <property type="project" value="UniProtKB-KW"/>
</dbReference>
<accession>A0A0S2TBA5</accession>
<dbReference type="InterPro" id="IPR005824">
    <property type="entry name" value="KOW"/>
</dbReference>